<evidence type="ECO:0000256" key="1">
    <source>
        <dbReference type="SAM" id="Phobius"/>
    </source>
</evidence>
<reference evidence="2" key="1">
    <citation type="submission" date="2023-07" db="EMBL/GenBank/DDBJ databases">
        <authorList>
            <person name="Stuckert A."/>
        </authorList>
    </citation>
    <scope>NUCLEOTIDE SEQUENCE</scope>
</reference>
<evidence type="ECO:0000313" key="3">
    <source>
        <dbReference type="Proteomes" id="UP001176940"/>
    </source>
</evidence>
<evidence type="ECO:0000313" key="2">
    <source>
        <dbReference type="EMBL" id="CAJ0949430.1"/>
    </source>
</evidence>
<dbReference type="Proteomes" id="UP001176940">
    <property type="component" value="Unassembled WGS sequence"/>
</dbReference>
<gene>
    <name evidence="2" type="ORF">RIMI_LOCUS12589136</name>
</gene>
<name>A0ABN9LWC0_9NEOB</name>
<accession>A0ABN9LWC0</accession>
<proteinExistence type="predicted"/>
<feature type="transmembrane region" description="Helical" evidence="1">
    <location>
        <begin position="51"/>
        <end position="70"/>
    </location>
</feature>
<feature type="transmembrane region" description="Helical" evidence="1">
    <location>
        <begin position="290"/>
        <end position="309"/>
    </location>
</feature>
<organism evidence="2 3">
    <name type="scientific">Ranitomeya imitator</name>
    <name type="common">mimic poison frog</name>
    <dbReference type="NCBI Taxonomy" id="111125"/>
    <lineage>
        <taxon>Eukaryota</taxon>
        <taxon>Metazoa</taxon>
        <taxon>Chordata</taxon>
        <taxon>Craniata</taxon>
        <taxon>Vertebrata</taxon>
        <taxon>Euteleostomi</taxon>
        <taxon>Amphibia</taxon>
        <taxon>Batrachia</taxon>
        <taxon>Anura</taxon>
        <taxon>Neobatrachia</taxon>
        <taxon>Hyloidea</taxon>
        <taxon>Dendrobatidae</taxon>
        <taxon>Dendrobatinae</taxon>
        <taxon>Ranitomeya</taxon>
    </lineage>
</organism>
<keyword evidence="1" id="KW-1133">Transmembrane helix</keyword>
<dbReference type="EMBL" id="CAUEEQ010030074">
    <property type="protein sequence ID" value="CAJ0949430.1"/>
    <property type="molecule type" value="Genomic_DNA"/>
</dbReference>
<keyword evidence="1" id="KW-0472">Membrane</keyword>
<sequence length="316" mass="36274">MVHRFTLAQASTDLNGQRQRLIQTSRHRKSHHDILKNLRETLSEQSCQRRFIPLILLGRVVLCVMVAWLLRVVNDCDATIISTGAVTVFVNIVFFAVPGGLAALLLAVLAAFSVLVVAFAIMKSEKLDVAVTSRAAEGNALWMLNHLRSPTYKDLLGRVTYLPISNSNQAEWRSEMQKHSFSILYHTKRQGRLNLTDVTDSLYDRELQELSERLARDNVMVVVADLLKSDEEEKQRILTNQPSISRWASELVLFAENEKYPIPIHKQQVFLQTFQRAHKKKQQQHKILKNVIYVLSGCIALVLLARWRWRKKNLLD</sequence>
<keyword evidence="3" id="KW-1185">Reference proteome</keyword>
<comment type="caution">
    <text evidence="2">The sequence shown here is derived from an EMBL/GenBank/DDBJ whole genome shotgun (WGS) entry which is preliminary data.</text>
</comment>
<protein>
    <submittedName>
        <fullName evidence="2">Uncharacterized protein</fullName>
    </submittedName>
</protein>
<keyword evidence="1" id="KW-0812">Transmembrane</keyword>
<feature type="transmembrane region" description="Helical" evidence="1">
    <location>
        <begin position="103"/>
        <end position="122"/>
    </location>
</feature>